<accession>A0A9D4AB03</accession>
<organism evidence="1 2">
    <name type="scientific">Gossypium stocksii</name>
    <dbReference type="NCBI Taxonomy" id="47602"/>
    <lineage>
        <taxon>Eukaryota</taxon>
        <taxon>Viridiplantae</taxon>
        <taxon>Streptophyta</taxon>
        <taxon>Embryophyta</taxon>
        <taxon>Tracheophyta</taxon>
        <taxon>Spermatophyta</taxon>
        <taxon>Magnoliopsida</taxon>
        <taxon>eudicotyledons</taxon>
        <taxon>Gunneridae</taxon>
        <taxon>Pentapetalae</taxon>
        <taxon>rosids</taxon>
        <taxon>malvids</taxon>
        <taxon>Malvales</taxon>
        <taxon>Malvaceae</taxon>
        <taxon>Malvoideae</taxon>
        <taxon>Gossypium</taxon>
    </lineage>
</organism>
<proteinExistence type="predicted"/>
<dbReference type="EMBL" id="JAIQCV010000004">
    <property type="protein sequence ID" value="KAH1105779.1"/>
    <property type="molecule type" value="Genomic_DNA"/>
</dbReference>
<evidence type="ECO:0008006" key="3">
    <source>
        <dbReference type="Google" id="ProtNLM"/>
    </source>
</evidence>
<protein>
    <recommendedName>
        <fullName evidence="3">Reverse transcriptase</fullName>
    </recommendedName>
</protein>
<gene>
    <name evidence="1" type="ORF">J1N35_009547</name>
</gene>
<sequence>MAIGNDAWMRPFPYCSVTYLLRVNCLKGNTTESLNFLTNNIKNWNHFVHDLIGIRKRKLMQRLSNVQRDLERVDSVHLSLLEAQIREELEYVLHHEELLWKQKARNYNKITVLKNEEGDWILKDESLQIEAINFFQKLYGEPPECSTALLASSFPKIDPNDKELLRKAFSN</sequence>
<name>A0A9D4AB03_9ROSI</name>
<comment type="caution">
    <text evidence="1">The sequence shown here is derived from an EMBL/GenBank/DDBJ whole genome shotgun (WGS) entry which is preliminary data.</text>
</comment>
<dbReference type="Proteomes" id="UP000828251">
    <property type="component" value="Unassembled WGS sequence"/>
</dbReference>
<keyword evidence="2" id="KW-1185">Reference proteome</keyword>
<dbReference type="AlphaFoldDB" id="A0A9D4AB03"/>
<reference evidence="1 2" key="1">
    <citation type="journal article" date="2021" name="Plant Biotechnol. J.">
        <title>Multi-omics assisted identification of the key and species-specific regulatory components of drought-tolerant mechanisms in Gossypium stocksii.</title>
        <authorList>
            <person name="Yu D."/>
            <person name="Ke L."/>
            <person name="Zhang D."/>
            <person name="Wu Y."/>
            <person name="Sun Y."/>
            <person name="Mei J."/>
            <person name="Sun J."/>
            <person name="Sun Y."/>
        </authorList>
    </citation>
    <scope>NUCLEOTIDE SEQUENCE [LARGE SCALE GENOMIC DNA]</scope>
    <source>
        <strain evidence="2">cv. E1</strain>
        <tissue evidence="1">Leaf</tissue>
    </source>
</reference>
<evidence type="ECO:0000313" key="2">
    <source>
        <dbReference type="Proteomes" id="UP000828251"/>
    </source>
</evidence>
<evidence type="ECO:0000313" key="1">
    <source>
        <dbReference type="EMBL" id="KAH1105779.1"/>
    </source>
</evidence>